<feature type="transmembrane region" description="Helical" evidence="6">
    <location>
        <begin position="83"/>
        <end position="99"/>
    </location>
</feature>
<evidence type="ECO:0000256" key="3">
    <source>
        <dbReference type="ARBA" id="ARBA00022692"/>
    </source>
</evidence>
<evidence type="ECO:0000256" key="6">
    <source>
        <dbReference type="SAM" id="Phobius"/>
    </source>
</evidence>
<dbReference type="EMBL" id="JBHSUS010000001">
    <property type="protein sequence ID" value="MFC6441665.1"/>
    <property type="molecule type" value="Genomic_DNA"/>
</dbReference>
<reference evidence="8" key="1">
    <citation type="journal article" date="2019" name="Int. J. Syst. Evol. Microbiol.">
        <title>The Global Catalogue of Microorganisms (GCM) 10K type strain sequencing project: providing services to taxonomists for standard genome sequencing and annotation.</title>
        <authorList>
            <consortium name="The Broad Institute Genomics Platform"/>
            <consortium name="The Broad Institute Genome Sequencing Center for Infectious Disease"/>
            <person name="Wu L."/>
            <person name="Ma J."/>
        </authorList>
    </citation>
    <scope>NUCLEOTIDE SEQUENCE [LARGE SCALE GENOMIC DNA]</scope>
    <source>
        <strain evidence="8">CGMCC 1.16031</strain>
    </source>
</reference>
<keyword evidence="2" id="KW-1003">Cell membrane</keyword>
<organism evidence="7 8">
    <name type="scientific">Pseudobowmanella zhangzhouensis</name>
    <dbReference type="NCBI Taxonomy" id="1537679"/>
    <lineage>
        <taxon>Bacteria</taxon>
        <taxon>Pseudomonadati</taxon>
        <taxon>Pseudomonadota</taxon>
        <taxon>Gammaproteobacteria</taxon>
        <taxon>Alteromonadales</taxon>
        <taxon>Alteromonadaceae</taxon>
    </lineage>
</organism>
<dbReference type="InterPro" id="IPR005598">
    <property type="entry name" value="ATP_synth_I"/>
</dbReference>
<evidence type="ECO:0000313" key="8">
    <source>
        <dbReference type="Proteomes" id="UP001596364"/>
    </source>
</evidence>
<evidence type="ECO:0000313" key="7">
    <source>
        <dbReference type="EMBL" id="MFC6441665.1"/>
    </source>
</evidence>
<evidence type="ECO:0000256" key="4">
    <source>
        <dbReference type="ARBA" id="ARBA00022989"/>
    </source>
</evidence>
<accession>A0ABW1XSH1</accession>
<keyword evidence="3 6" id="KW-0812">Transmembrane</keyword>
<evidence type="ECO:0000256" key="1">
    <source>
        <dbReference type="ARBA" id="ARBA00004651"/>
    </source>
</evidence>
<name>A0ABW1XSH1_9ALTE</name>
<evidence type="ECO:0000256" key="5">
    <source>
        <dbReference type="ARBA" id="ARBA00023136"/>
    </source>
</evidence>
<dbReference type="RefSeq" id="WP_165490708.1">
    <property type="nucleotide sequence ID" value="NZ_JBHSUS010000001.1"/>
</dbReference>
<proteinExistence type="predicted"/>
<dbReference type="Proteomes" id="UP001596364">
    <property type="component" value="Unassembled WGS sequence"/>
</dbReference>
<protein>
    <submittedName>
        <fullName evidence="7">ATP synthase subunit I</fullName>
    </submittedName>
</protein>
<comment type="subcellular location">
    <subcellularLocation>
        <location evidence="1">Cell membrane</location>
        <topology evidence="1">Multi-pass membrane protein</topology>
    </subcellularLocation>
</comment>
<gene>
    <name evidence="7" type="ORF">ACFP85_16040</name>
</gene>
<evidence type="ECO:0000256" key="2">
    <source>
        <dbReference type="ARBA" id="ARBA00022475"/>
    </source>
</evidence>
<keyword evidence="4 6" id="KW-1133">Transmembrane helix</keyword>
<sequence length="126" mass="13449">MISPLAAAGRAIAAKILIAQLVVTGLASAISGAMYGMNGAISGLAGGVSCILPFMIFSWFFFRTVGASQLQQTMRNIYRGQSLKLLISIGLFCAVYQWSGLILSVMLLTYAATTASQWFVTIFVKL</sequence>
<feature type="transmembrane region" description="Helical" evidence="6">
    <location>
        <begin position="12"/>
        <end position="35"/>
    </location>
</feature>
<feature type="transmembrane region" description="Helical" evidence="6">
    <location>
        <begin position="41"/>
        <end position="62"/>
    </location>
</feature>
<keyword evidence="8" id="KW-1185">Reference proteome</keyword>
<keyword evidence="5 6" id="KW-0472">Membrane</keyword>
<dbReference type="Pfam" id="PF03899">
    <property type="entry name" value="ATP-synt_I"/>
    <property type="match status" value="1"/>
</dbReference>
<comment type="caution">
    <text evidence="7">The sequence shown here is derived from an EMBL/GenBank/DDBJ whole genome shotgun (WGS) entry which is preliminary data.</text>
</comment>